<sequence length="209" mass="23665">MPKSKRDKIVSLTKVKKKNREGKGGLLKEVRECIDQYKHLFVFSTENLRSARLGEIRQHFKQNSRIFFAKNNLMAVALGKTAEDEQANELHKVSALLKGQSGLMFTNGKADEVRRFLDEHIEEEFARAGTVATADVLLPAGPVPALHGAMEPQLRKLGMPTRLENVCREGDRLSGDQSRILKQFGHRMAEFRVRLVAHWSKKSGFELID</sequence>
<dbReference type="InterPro" id="IPR043141">
    <property type="entry name" value="Ribosomal_uL10-like_sf"/>
</dbReference>
<dbReference type="CDD" id="cd05796">
    <property type="entry name" value="Ribosomal_P0_like"/>
    <property type="match status" value="1"/>
</dbReference>
<reference evidence="8" key="1">
    <citation type="submission" date="2022-11" db="UniProtKB">
        <authorList>
            <consortium name="WormBaseParasite"/>
        </authorList>
    </citation>
    <scope>IDENTIFICATION</scope>
</reference>
<dbReference type="Gene3D" id="3.90.105.20">
    <property type="match status" value="1"/>
</dbReference>
<evidence type="ECO:0000313" key="8">
    <source>
        <dbReference type="WBParaSite" id="Gr19_v10_g12529.t1"/>
    </source>
</evidence>
<evidence type="ECO:0000259" key="6">
    <source>
        <dbReference type="Pfam" id="PF17777"/>
    </source>
</evidence>
<comment type="similarity">
    <text evidence="2 5">Belongs to the universal ribosomal protein uL10 family.</text>
</comment>
<evidence type="ECO:0000313" key="7">
    <source>
        <dbReference type="Proteomes" id="UP000887572"/>
    </source>
</evidence>
<evidence type="ECO:0000256" key="1">
    <source>
        <dbReference type="ARBA" id="ARBA00004046"/>
    </source>
</evidence>
<dbReference type="GO" id="GO:0030687">
    <property type="term" value="C:preribosome, large subunit precursor"/>
    <property type="evidence" value="ECO:0007669"/>
    <property type="project" value="TreeGrafter"/>
</dbReference>
<organism evidence="7 8">
    <name type="scientific">Globodera rostochiensis</name>
    <name type="common">Golden nematode worm</name>
    <name type="synonym">Heterodera rostochiensis</name>
    <dbReference type="NCBI Taxonomy" id="31243"/>
    <lineage>
        <taxon>Eukaryota</taxon>
        <taxon>Metazoa</taxon>
        <taxon>Ecdysozoa</taxon>
        <taxon>Nematoda</taxon>
        <taxon>Chromadorea</taxon>
        <taxon>Rhabditida</taxon>
        <taxon>Tylenchina</taxon>
        <taxon>Tylenchomorpha</taxon>
        <taxon>Tylenchoidea</taxon>
        <taxon>Heteroderidae</taxon>
        <taxon>Heteroderinae</taxon>
        <taxon>Globodera</taxon>
    </lineage>
</organism>
<dbReference type="InterPro" id="IPR033867">
    <property type="entry name" value="Mrt4"/>
</dbReference>
<protein>
    <recommendedName>
        <fullName evidence="5">Ribosome assembly factor mrt4</fullName>
    </recommendedName>
</protein>
<dbReference type="GO" id="GO:0000956">
    <property type="term" value="P:nuclear-transcribed mRNA catabolic process"/>
    <property type="evidence" value="ECO:0007669"/>
    <property type="project" value="TreeGrafter"/>
</dbReference>
<evidence type="ECO:0000256" key="5">
    <source>
        <dbReference type="RuleBase" id="RU364039"/>
    </source>
</evidence>
<evidence type="ECO:0000256" key="2">
    <source>
        <dbReference type="ARBA" id="ARBA00008889"/>
    </source>
</evidence>
<evidence type="ECO:0000256" key="4">
    <source>
        <dbReference type="ARBA" id="ARBA00023242"/>
    </source>
</evidence>
<dbReference type="PANTHER" id="PTHR45841">
    <property type="entry name" value="MRNA TURNOVER PROTEIN 4 MRTO4"/>
    <property type="match status" value="1"/>
</dbReference>
<dbReference type="Gene3D" id="3.30.70.1730">
    <property type="match status" value="1"/>
</dbReference>
<dbReference type="InterPro" id="IPR001790">
    <property type="entry name" value="Ribosomal_uL10"/>
</dbReference>
<dbReference type="SUPFAM" id="SSF160369">
    <property type="entry name" value="Ribosomal protein L10-like"/>
    <property type="match status" value="1"/>
</dbReference>
<dbReference type="Pfam" id="PF17777">
    <property type="entry name" value="RL10P_insert"/>
    <property type="match status" value="1"/>
</dbReference>
<comment type="subunit">
    <text evidence="5">Associates with the pre-60S ribosomal particle.</text>
</comment>
<dbReference type="InterPro" id="IPR051742">
    <property type="entry name" value="Ribosome_Assembly_uL10"/>
</dbReference>
<dbReference type="FunFam" id="3.30.70.1730:FF:000005">
    <property type="entry name" value="Ribosome assembly factor mrt4"/>
    <property type="match status" value="1"/>
</dbReference>
<dbReference type="InterPro" id="IPR040637">
    <property type="entry name" value="Ribosomal_uL10-like_insert"/>
</dbReference>
<dbReference type="GO" id="GO:0005737">
    <property type="term" value="C:cytoplasm"/>
    <property type="evidence" value="ECO:0007669"/>
    <property type="project" value="UniProtKB-SubCell"/>
</dbReference>
<dbReference type="InterPro" id="IPR043164">
    <property type="entry name" value="Ribosomal_uL10-like_insert_sf"/>
</dbReference>
<dbReference type="AlphaFoldDB" id="A0A914GZ56"/>
<keyword evidence="4 5" id="KW-0539">Nucleus</keyword>
<keyword evidence="5" id="KW-0690">Ribosome biogenesis</keyword>
<feature type="domain" description="Large ribosomal subunit protein uL10-like insertion" evidence="6">
    <location>
        <begin position="126"/>
        <end position="185"/>
    </location>
</feature>
<dbReference type="Pfam" id="PF00466">
    <property type="entry name" value="Ribosomal_L10"/>
    <property type="match status" value="1"/>
</dbReference>
<comment type="subcellular location">
    <subcellularLocation>
        <location evidence="5">Cytoplasm</location>
    </subcellularLocation>
    <subcellularLocation>
        <location evidence="5">Nucleus</location>
        <location evidence="5">Nucleolus</location>
    </subcellularLocation>
</comment>
<dbReference type="GO" id="GO:0003723">
    <property type="term" value="F:RNA binding"/>
    <property type="evidence" value="ECO:0007669"/>
    <property type="project" value="TreeGrafter"/>
</dbReference>
<dbReference type="GO" id="GO:0000027">
    <property type="term" value="P:ribosomal large subunit assembly"/>
    <property type="evidence" value="ECO:0007669"/>
    <property type="project" value="InterPro"/>
</dbReference>
<keyword evidence="7" id="KW-1185">Reference proteome</keyword>
<proteinExistence type="inferred from homology"/>
<accession>A0A914GZ56</accession>
<dbReference type="WBParaSite" id="Gr19_v10_g12529.t1">
    <property type="protein sequence ID" value="Gr19_v10_g12529.t1"/>
    <property type="gene ID" value="Gr19_v10_g12529"/>
</dbReference>
<comment type="function">
    <text evidence="1 5">Component of the ribosome assembly machinery. Nuclear paralog of the ribosomal protein P0, it binds pre-60S subunits at an early stage of assembly in the nucleolus, and is replaced by P0 in cytoplasmic pre-60S subunits and mature 80S ribosomes.</text>
</comment>
<dbReference type="GO" id="GO:0006364">
    <property type="term" value="P:rRNA processing"/>
    <property type="evidence" value="ECO:0007669"/>
    <property type="project" value="TreeGrafter"/>
</dbReference>
<dbReference type="Proteomes" id="UP000887572">
    <property type="component" value="Unplaced"/>
</dbReference>
<dbReference type="GO" id="GO:0005730">
    <property type="term" value="C:nucleolus"/>
    <property type="evidence" value="ECO:0007669"/>
    <property type="project" value="UniProtKB-SubCell"/>
</dbReference>
<name>A0A914GZ56_GLORO</name>
<evidence type="ECO:0000256" key="3">
    <source>
        <dbReference type="ARBA" id="ARBA00022490"/>
    </source>
</evidence>
<dbReference type="PANTHER" id="PTHR45841:SF1">
    <property type="entry name" value="MRNA TURNOVER PROTEIN 4 HOMOLOG"/>
    <property type="match status" value="1"/>
</dbReference>
<keyword evidence="3 5" id="KW-0963">Cytoplasm</keyword>